<dbReference type="Pfam" id="PF12892">
    <property type="entry name" value="FctA"/>
    <property type="match status" value="2"/>
</dbReference>
<sequence length="859" mass="92151">MKLAKRIIAFIAVIAITIGPFSYPQDVSAATQKDGYNITISNVTVSPSPVNVGSLASLKFDYNIDTQSGNAMKPGDTIKLSTNIGTMFGNLPSSDVPLYSESGQKVATATITGTEIKFTLDPDFPTDRNFMSGSLYTGARLKALDNGATAGSPVTKPLTIEDASANVTFKVRDAVPGTNTGGVPADPSLRTINNRLLEKQGWTSAYDTARIKLIANQLGSLRLFNTYNNIDSTFGTYQEQTNMMIVDKIPRNGVVDLSTISISAVRYNWTEVPAGGNTFYAQAAPGTVMPIERGSNWIPVTQYFSQITQSSSDTYDSFYAKIKAQKMSYGVFTDPATGGDTFIANMSNDSLKYTDLEPALAGINKIKDIYGTNGPSHGNVVTFFAEFDTHYPEITAVETVTNTGKAKSDQAEDSASVSYTIDKANGTATVAAGSIRVKAVDDIDGTTPIAGAEFKVQTKIGGIWMDYYIRGRKATAKTNASGEATISGLSKGDYRLVQTSTPAKYTFTNKVFKPNPAFTTSGSLNATEGTFSIQSATQPGFSAIVPNYQTAEAVIKGHKDYVDSEGTAVTIPESTFEVSVSQIAGENYDGVTMPGDVTTFVHSDGRIEFDKIKFTKVGTYKFKVKETASNPVAGVAYDTAEKEVKVTVANNGGTLKATADSEPRFRNVFTSVKKNLRVKKTLSGDTPPAVGEFKFELSQAGTTAQGLSEAPMPAGSVLGKKVVTVNGAGEIDFGDIEFKAVGKYTYKVVELDTRLANYTYDSTEYTVVVDVTADANNQIVANYEIKKGAETVNDLTFNNKYEVPKAPTSPSKDKTINNAKKHKSPKTGDSTEDLMLMLSIFAASVLMLIGTIGYKKRLR</sequence>
<keyword evidence="3" id="KW-0732">Signal</keyword>
<dbReference type="Proteomes" id="UP000237883">
    <property type="component" value="Chromosome"/>
</dbReference>
<dbReference type="Gene3D" id="2.60.40.1280">
    <property type="match status" value="1"/>
</dbReference>
<keyword evidence="2" id="KW-0812">Transmembrane</keyword>
<dbReference type="InterPro" id="IPR041033">
    <property type="entry name" value="SpaA_PFL_dom_1"/>
</dbReference>
<name>A0A2S0L6F0_9FIRM</name>
<feature type="domain" description="Streptococcal pilin isopeptide linkage" evidence="4">
    <location>
        <begin position="677"/>
        <end position="802"/>
    </location>
</feature>
<feature type="signal peptide" evidence="3">
    <location>
        <begin position="1"/>
        <end position="29"/>
    </location>
</feature>
<dbReference type="Gene3D" id="2.60.40.10">
    <property type="entry name" value="Immunoglobulins"/>
    <property type="match status" value="1"/>
</dbReference>
<dbReference type="Gene3D" id="2.60.40.3050">
    <property type="match status" value="2"/>
</dbReference>
<gene>
    <name evidence="6" type="ORF">C5Q96_08335</name>
</gene>
<dbReference type="InterPro" id="IPR013783">
    <property type="entry name" value="Ig-like_fold"/>
</dbReference>
<evidence type="ECO:0008006" key="8">
    <source>
        <dbReference type="Google" id="ProtNLM"/>
    </source>
</evidence>
<dbReference type="NCBIfam" id="TIGR03786">
    <property type="entry name" value="strep_pil_rpt"/>
    <property type="match status" value="2"/>
</dbReference>
<feature type="domain" description="Streptococcal pilin isopeptide linkage" evidence="4">
    <location>
        <begin position="595"/>
        <end position="669"/>
    </location>
</feature>
<organism evidence="6 7">
    <name type="scientific">Mogibacterium diversum</name>
    <dbReference type="NCBI Taxonomy" id="114527"/>
    <lineage>
        <taxon>Bacteria</taxon>
        <taxon>Bacillati</taxon>
        <taxon>Bacillota</taxon>
        <taxon>Clostridia</taxon>
        <taxon>Peptostreptococcales</taxon>
        <taxon>Anaerovoracaceae</taxon>
        <taxon>Mogibacterium</taxon>
    </lineage>
</organism>
<evidence type="ECO:0000256" key="3">
    <source>
        <dbReference type="SAM" id="SignalP"/>
    </source>
</evidence>
<reference evidence="7" key="1">
    <citation type="submission" date="2018-02" db="EMBL/GenBank/DDBJ databases">
        <authorList>
            <person name="Holder M.E."/>
            <person name="Ajami N.J."/>
            <person name="Petrosino J.F."/>
        </authorList>
    </citation>
    <scope>NUCLEOTIDE SEQUENCE [LARGE SCALE GENOMIC DNA]</scope>
    <source>
        <strain evidence="7">CCUG 47132</strain>
    </source>
</reference>
<feature type="region of interest" description="Disordered" evidence="1">
    <location>
        <begin position="803"/>
        <end position="828"/>
    </location>
</feature>
<dbReference type="InterPro" id="IPR038174">
    <property type="entry name" value="Strep_pil_link_sf"/>
</dbReference>
<dbReference type="GO" id="GO:0007155">
    <property type="term" value="P:cell adhesion"/>
    <property type="evidence" value="ECO:0007669"/>
    <property type="project" value="InterPro"/>
</dbReference>
<feature type="chain" id="PRO_5015527504" description="Gram-positive cocci surface proteins LPxTG domain-containing protein" evidence="3">
    <location>
        <begin position="30"/>
        <end position="859"/>
    </location>
</feature>
<evidence type="ECO:0000256" key="2">
    <source>
        <dbReference type="SAM" id="Phobius"/>
    </source>
</evidence>
<keyword evidence="7" id="KW-1185">Reference proteome</keyword>
<keyword evidence="2" id="KW-0472">Membrane</keyword>
<proteinExistence type="predicted"/>
<dbReference type="AlphaFoldDB" id="A0A2S0L6F0"/>
<evidence type="ECO:0000313" key="7">
    <source>
        <dbReference type="Proteomes" id="UP000237883"/>
    </source>
</evidence>
<dbReference type="KEGG" id="mdv:C5Q96_08335"/>
<protein>
    <recommendedName>
        <fullName evidence="8">Gram-positive cocci surface proteins LPxTG domain-containing protein</fullName>
    </recommendedName>
</protein>
<feature type="transmembrane region" description="Helical" evidence="2">
    <location>
        <begin position="834"/>
        <end position="854"/>
    </location>
</feature>
<dbReference type="GeneID" id="78392268"/>
<dbReference type="RefSeq" id="WP_106057915.1">
    <property type="nucleotide sequence ID" value="NZ_CP027228.1"/>
</dbReference>
<evidence type="ECO:0000256" key="1">
    <source>
        <dbReference type="SAM" id="MobiDB-lite"/>
    </source>
</evidence>
<evidence type="ECO:0000259" key="5">
    <source>
        <dbReference type="Pfam" id="PF17802"/>
    </source>
</evidence>
<feature type="domain" description="SpaA-like prealbumin fold" evidence="5">
    <location>
        <begin position="434"/>
        <end position="511"/>
    </location>
</feature>
<evidence type="ECO:0000259" key="4">
    <source>
        <dbReference type="Pfam" id="PF12892"/>
    </source>
</evidence>
<dbReference type="Pfam" id="PF17802">
    <property type="entry name" value="SpaA"/>
    <property type="match status" value="1"/>
</dbReference>
<dbReference type="EMBL" id="CP027228">
    <property type="protein sequence ID" value="AVM48861.1"/>
    <property type="molecule type" value="Genomic_DNA"/>
</dbReference>
<keyword evidence="2" id="KW-1133">Transmembrane helix</keyword>
<dbReference type="InterPro" id="IPR011252">
    <property type="entry name" value="Fibrogen-bd_dom1"/>
</dbReference>
<dbReference type="OrthoDB" id="2295014at2"/>
<evidence type="ECO:0000313" key="6">
    <source>
        <dbReference type="EMBL" id="AVM48861.1"/>
    </source>
</evidence>
<accession>A0A2S0L6F0</accession>
<dbReference type="InterPro" id="IPR022464">
    <property type="entry name" value="Strep_pil_isopept_link"/>
</dbReference>